<sequence>MLCPGPDDRGEAIAAVRQATEQLQEPVGQCPPALLGRVCGGGGERLFELEGAVSRESSQRLDAHAATEAQTGRLARALESAQGAWRRESSKLAGELRDMGNKLDATAEGSAQRWEQRFAGAAHGIGQRLEALEEQVAAARTNDSRAEDRLSALARAQDGALQDRGQPPPHRCTQRQHLGSPHLYIARAVFKSMFDSEKLKQKENQTYQAMVLFFGKLLLCSSAAELGLVIRHSACKKCYTDDYTRMQFMIAGDISVPTASGASDTATVRTLSNTEMEQVIIKAVQTEGGKFKFGTAPQGHLESLAQRLSVKTERGRGKGKRGKRGRSSIPLLLVWFVRLEASEVDLYRMAAAKQTALVIKLEAELERAVAAAREEASRADDLEKNKFNPAELQQPKRAGGHPGNHSAAGPSHGGRAPYRLPPPRKRVLALLVPTAMLAWQAVAFVYVGYVEIQLHGFEDDTSVGQLVHCTGPEVAATTGVGRHGSRFFRVCLPPLSSSRNRSKAPGRCLRLHEDCTAVGRAGLTFHRLSEAASLLSADGERAAVRRGAAWRGAAAAAVCGACMVAASGLAAGARRGRAGAAGRSAAAGTVGLAEEQQQQQENGAGSGGRLGSFLVIGDWGWDDNVHGNTYSSDCQKQIADLMAEEMERLGDVKFIINVGDSFYPNGVTSKDDPAWETKWRARYSEELRSVPWYSVYGNHDYQHDPCACGDGPADCAQVNDDIDDLRGTVADMPGNSWFKEHPEMDLEVVALDMNHLMWAWDKNASPHEQCPLDCFYSPCQKKCEANLKARSDEGFELFYSRISESTAKNMVVFTHYPTDYFWKYPDFLGALRNGSKRHLEFFGGHRHNVDQDSTTSIEPNSNWLVGGGGGWGCDGEQQGIVVGELRKGKKLATRAVLLDDPSSCCGPPQAGRRGRCASASSCSAPAPAASPGAGVRASLGRSVRCRIMNAICDPFSSGSVRLWEAVPDRGNLFNSHCQRAIATAMLDKMQELGDVKFIINVGDSFYPHGVESRSDPQWDKHWRNRYAPELRSVPWYTTYGNHDYQHDPSLRLGNLRPPKSVPARSGLGTGQGSTCEEHPELGLEVVSLDLNLYMVGTFIALGMFVDSEDAWKRDQDPYPADCQWTPCKERQGNLMLAGSVDGRLSPEAAEGIKAKEAVDHHDALRQKLDSQRPCVAEIVRSLKVCSILDGSCSEIPVSFEGPVSTEAIQLFKARSQAAIDWSFVLLFRSQLCGGSVPMRDSKDYLWPSEDLMGSLKSSKGASGGHRHNVDQDSCASIAPNNQWLVGGGGGWGTDGDQQGAHGQANPSHAGPPEASWWERSATISPSRLTPC</sequence>
<feature type="region of interest" description="Disordered" evidence="4">
    <location>
        <begin position="392"/>
        <end position="419"/>
    </location>
</feature>
<dbReference type="InterPro" id="IPR029052">
    <property type="entry name" value="Metallo-depent_PP-like"/>
</dbReference>
<dbReference type="InterPro" id="IPR051558">
    <property type="entry name" value="Metallophosphoesterase_PAP"/>
</dbReference>
<comment type="caution">
    <text evidence="6">The sequence shown here is derived from an EMBL/GenBank/DDBJ whole genome shotgun (WGS) entry which is preliminary data.</text>
</comment>
<dbReference type="Pfam" id="PF00149">
    <property type="entry name" value="Metallophos"/>
    <property type="match status" value="2"/>
</dbReference>
<gene>
    <name evidence="6" type="ORF">PCOR1329_LOCUS28923</name>
</gene>
<dbReference type="PANTHER" id="PTHR10161:SF14">
    <property type="entry name" value="TARTRATE-RESISTANT ACID PHOSPHATASE TYPE 5"/>
    <property type="match status" value="1"/>
</dbReference>
<dbReference type="PANTHER" id="PTHR10161">
    <property type="entry name" value="TARTRATE-RESISTANT ACID PHOSPHATASE TYPE 5"/>
    <property type="match status" value="1"/>
</dbReference>
<dbReference type="EMBL" id="CAUYUJ010010779">
    <property type="protein sequence ID" value="CAK0830216.1"/>
    <property type="molecule type" value="Genomic_DNA"/>
</dbReference>
<dbReference type="SUPFAM" id="SSF56300">
    <property type="entry name" value="Metallo-dependent phosphatases"/>
    <property type="match status" value="2"/>
</dbReference>
<dbReference type="InterPro" id="IPR004843">
    <property type="entry name" value="Calcineurin-like_PHP"/>
</dbReference>
<evidence type="ECO:0000313" key="6">
    <source>
        <dbReference type="EMBL" id="CAK0830216.1"/>
    </source>
</evidence>
<dbReference type="Proteomes" id="UP001189429">
    <property type="component" value="Unassembled WGS sequence"/>
</dbReference>
<evidence type="ECO:0000256" key="1">
    <source>
        <dbReference type="ARBA" id="ARBA00022729"/>
    </source>
</evidence>
<feature type="compositionally biased region" description="Polar residues" evidence="4">
    <location>
        <begin position="1321"/>
        <end position="1331"/>
    </location>
</feature>
<organism evidence="6 7">
    <name type="scientific">Prorocentrum cordatum</name>
    <dbReference type="NCBI Taxonomy" id="2364126"/>
    <lineage>
        <taxon>Eukaryota</taxon>
        <taxon>Sar</taxon>
        <taxon>Alveolata</taxon>
        <taxon>Dinophyceae</taxon>
        <taxon>Prorocentrales</taxon>
        <taxon>Prorocentraceae</taxon>
        <taxon>Prorocentrum</taxon>
    </lineage>
</organism>
<proteinExistence type="predicted"/>
<evidence type="ECO:0000256" key="3">
    <source>
        <dbReference type="SAM" id="Coils"/>
    </source>
</evidence>
<evidence type="ECO:0000256" key="2">
    <source>
        <dbReference type="ARBA" id="ARBA00022801"/>
    </source>
</evidence>
<evidence type="ECO:0000259" key="5">
    <source>
        <dbReference type="Pfam" id="PF00149"/>
    </source>
</evidence>
<feature type="domain" description="Calcineurin-like phosphoesterase" evidence="5">
    <location>
        <begin position="613"/>
        <end position="707"/>
    </location>
</feature>
<accession>A0ABN9SGW1</accession>
<protein>
    <recommendedName>
        <fullName evidence="5">Calcineurin-like phosphoesterase domain-containing protein</fullName>
    </recommendedName>
</protein>
<reference evidence="6" key="1">
    <citation type="submission" date="2023-10" db="EMBL/GenBank/DDBJ databases">
        <authorList>
            <person name="Chen Y."/>
            <person name="Shah S."/>
            <person name="Dougan E. K."/>
            <person name="Thang M."/>
            <person name="Chan C."/>
        </authorList>
    </citation>
    <scope>NUCLEOTIDE SEQUENCE [LARGE SCALE GENOMIC DNA]</scope>
</reference>
<name>A0ABN9SGW1_9DINO</name>
<evidence type="ECO:0000256" key="4">
    <source>
        <dbReference type="SAM" id="MobiDB-lite"/>
    </source>
</evidence>
<feature type="coiled-coil region" evidence="3">
    <location>
        <begin position="122"/>
        <end position="149"/>
    </location>
</feature>
<keyword evidence="2" id="KW-0378">Hydrolase</keyword>
<keyword evidence="1" id="KW-0732">Signal</keyword>
<dbReference type="Gene3D" id="3.60.21.10">
    <property type="match status" value="2"/>
</dbReference>
<keyword evidence="7" id="KW-1185">Reference proteome</keyword>
<keyword evidence="3" id="KW-0175">Coiled coil</keyword>
<feature type="region of interest" description="Disordered" evidence="4">
    <location>
        <begin position="1285"/>
        <end position="1331"/>
    </location>
</feature>
<evidence type="ECO:0000313" key="7">
    <source>
        <dbReference type="Proteomes" id="UP001189429"/>
    </source>
</evidence>
<feature type="domain" description="Calcineurin-like phosphoesterase" evidence="5">
    <location>
        <begin position="977"/>
        <end position="1058"/>
    </location>
</feature>